<evidence type="ECO:0000259" key="17">
    <source>
        <dbReference type="PROSITE" id="PS50222"/>
    </source>
</evidence>
<organism evidence="19 21">
    <name type="scientific">Dracunculus medinensis</name>
    <name type="common">Guinea worm</name>
    <dbReference type="NCBI Taxonomy" id="318479"/>
    <lineage>
        <taxon>Eukaryota</taxon>
        <taxon>Metazoa</taxon>
        <taxon>Ecdysozoa</taxon>
        <taxon>Nematoda</taxon>
        <taxon>Chromadorea</taxon>
        <taxon>Rhabditida</taxon>
        <taxon>Spirurina</taxon>
        <taxon>Dracunculoidea</taxon>
        <taxon>Dracunculidae</taxon>
        <taxon>Dracunculus</taxon>
    </lineage>
</organism>
<dbReference type="Gene3D" id="1.10.238.10">
    <property type="entry name" value="EF-hand"/>
    <property type="match status" value="1"/>
</dbReference>
<accession>A0A0N4UQB3</accession>
<keyword evidence="12" id="KW-0653">Protein transport</keyword>
<keyword evidence="10" id="KW-0677">Repeat</keyword>
<keyword evidence="8" id="KW-0519">Myristate</keyword>
<dbReference type="Pfam" id="PF13405">
    <property type="entry name" value="EF-hand_6"/>
    <property type="match status" value="1"/>
</dbReference>
<dbReference type="GO" id="GO:0015031">
    <property type="term" value="P:protein transport"/>
    <property type="evidence" value="ECO:0007669"/>
    <property type="project" value="UniProtKB-KW"/>
</dbReference>
<evidence type="ECO:0000256" key="2">
    <source>
        <dbReference type="ARBA" id="ARBA00004236"/>
    </source>
</evidence>
<dbReference type="OrthoDB" id="191686at2759"/>
<evidence type="ECO:0000256" key="4">
    <source>
        <dbReference type="ARBA" id="ARBA00022448"/>
    </source>
</evidence>
<dbReference type="WBParaSite" id="DME_0001019101-mRNA-1">
    <property type="protein sequence ID" value="DME_0001019101-mRNA-1"/>
    <property type="gene ID" value="DME_0001019101"/>
</dbReference>
<dbReference type="PROSITE" id="PS50222">
    <property type="entry name" value="EF_HAND_2"/>
    <property type="match status" value="1"/>
</dbReference>
<evidence type="ECO:0000256" key="1">
    <source>
        <dbReference type="ARBA" id="ARBA00004123"/>
    </source>
</evidence>
<evidence type="ECO:0000313" key="19">
    <source>
        <dbReference type="Proteomes" id="UP000038040"/>
    </source>
</evidence>
<evidence type="ECO:0000313" key="20">
    <source>
        <dbReference type="Proteomes" id="UP000274756"/>
    </source>
</evidence>
<protein>
    <submittedName>
        <fullName evidence="21">EF-hand domain-containing protein</fullName>
    </submittedName>
</protein>
<dbReference type="AlphaFoldDB" id="A0A0N4UQB3"/>
<keyword evidence="11" id="KW-0106">Calcium</keyword>
<dbReference type="InterPro" id="IPR002048">
    <property type="entry name" value="EF_hand_dom"/>
</dbReference>
<name>A0A0N4UQB3_DRAME</name>
<dbReference type="InterPro" id="IPR011992">
    <property type="entry name" value="EF-hand-dom_pair"/>
</dbReference>
<evidence type="ECO:0000256" key="13">
    <source>
        <dbReference type="ARBA" id="ARBA00023136"/>
    </source>
</evidence>
<keyword evidence="5" id="KW-1003">Cell membrane</keyword>
<evidence type="ECO:0000256" key="11">
    <source>
        <dbReference type="ARBA" id="ARBA00022837"/>
    </source>
</evidence>
<comment type="similarity">
    <text evidence="16">Belongs to the calcineurin regulatory subunit family. CHP subfamily.</text>
</comment>
<reference evidence="18 20" key="2">
    <citation type="submission" date="2018-11" db="EMBL/GenBank/DDBJ databases">
        <authorList>
            <consortium name="Pathogen Informatics"/>
        </authorList>
    </citation>
    <scope>NUCLEOTIDE SEQUENCE [LARGE SCALE GENOMIC DNA]</scope>
</reference>
<dbReference type="Proteomes" id="UP000038040">
    <property type="component" value="Unplaced"/>
</dbReference>
<evidence type="ECO:0000256" key="6">
    <source>
        <dbReference type="ARBA" id="ARBA00022490"/>
    </source>
</evidence>
<gene>
    <name evidence="18" type="ORF">DME_LOCUS3701</name>
</gene>
<dbReference type="GO" id="GO:0005509">
    <property type="term" value="F:calcium ion binding"/>
    <property type="evidence" value="ECO:0007669"/>
    <property type="project" value="InterPro"/>
</dbReference>
<dbReference type="SMART" id="SM00054">
    <property type="entry name" value="EFh"/>
    <property type="match status" value="1"/>
</dbReference>
<evidence type="ECO:0000256" key="5">
    <source>
        <dbReference type="ARBA" id="ARBA00022475"/>
    </source>
</evidence>
<evidence type="ECO:0000256" key="15">
    <source>
        <dbReference type="ARBA" id="ARBA00023288"/>
    </source>
</evidence>
<keyword evidence="6" id="KW-0963">Cytoplasm</keyword>
<evidence type="ECO:0000256" key="14">
    <source>
        <dbReference type="ARBA" id="ARBA00023242"/>
    </source>
</evidence>
<evidence type="ECO:0000256" key="3">
    <source>
        <dbReference type="ARBA" id="ARBA00004496"/>
    </source>
</evidence>
<dbReference type="PANTHER" id="PTHR46002">
    <property type="entry name" value="EG:114D9.1 PROTEIN-RELATED"/>
    <property type="match status" value="1"/>
</dbReference>
<dbReference type="STRING" id="318479.A0A0N4UQB3"/>
<proteinExistence type="inferred from homology"/>
<keyword evidence="9" id="KW-0479">Metal-binding</keyword>
<dbReference type="Proteomes" id="UP000274756">
    <property type="component" value="Unassembled WGS sequence"/>
</dbReference>
<keyword evidence="7" id="KW-0597">Phosphoprotein</keyword>
<evidence type="ECO:0000313" key="21">
    <source>
        <dbReference type="WBParaSite" id="DME_0001019101-mRNA-1"/>
    </source>
</evidence>
<evidence type="ECO:0000256" key="7">
    <source>
        <dbReference type="ARBA" id="ARBA00022553"/>
    </source>
</evidence>
<evidence type="ECO:0000256" key="8">
    <source>
        <dbReference type="ARBA" id="ARBA00022707"/>
    </source>
</evidence>
<evidence type="ECO:0000256" key="16">
    <source>
        <dbReference type="ARBA" id="ARBA00038164"/>
    </source>
</evidence>
<dbReference type="GO" id="GO:0005737">
    <property type="term" value="C:cytoplasm"/>
    <property type="evidence" value="ECO:0007669"/>
    <property type="project" value="UniProtKB-SubCell"/>
</dbReference>
<reference evidence="21" key="1">
    <citation type="submission" date="2017-02" db="UniProtKB">
        <authorList>
            <consortium name="WormBaseParasite"/>
        </authorList>
    </citation>
    <scope>IDENTIFICATION</scope>
</reference>
<dbReference type="InterPro" id="IPR051875">
    <property type="entry name" value="Calcineurin_B_homologous"/>
</dbReference>
<keyword evidence="20" id="KW-1185">Reference proteome</keyword>
<keyword evidence="13" id="KW-0472">Membrane</keyword>
<keyword evidence="15" id="KW-0449">Lipoprotein</keyword>
<evidence type="ECO:0000256" key="9">
    <source>
        <dbReference type="ARBA" id="ARBA00022723"/>
    </source>
</evidence>
<dbReference type="EMBL" id="UYYG01000170">
    <property type="protein sequence ID" value="VDN53728.1"/>
    <property type="molecule type" value="Genomic_DNA"/>
</dbReference>
<keyword evidence="14" id="KW-0539">Nucleus</keyword>
<dbReference type="GO" id="GO:0005634">
    <property type="term" value="C:nucleus"/>
    <property type="evidence" value="ECO:0007669"/>
    <property type="project" value="UniProtKB-SubCell"/>
</dbReference>
<evidence type="ECO:0000313" key="18">
    <source>
        <dbReference type="EMBL" id="VDN53728.1"/>
    </source>
</evidence>
<evidence type="ECO:0000256" key="10">
    <source>
        <dbReference type="ARBA" id="ARBA00022737"/>
    </source>
</evidence>
<dbReference type="SUPFAM" id="SSF47473">
    <property type="entry name" value="EF-hand"/>
    <property type="match status" value="1"/>
</dbReference>
<sequence length="152" mass="17724">MGNCKTLMQLPPKDQILMISRETGFTRRQILRLHTRFLSLDKQGRGYLDRDDFFNVHELELNPLGDRIIDAFFTEKNDIEKKLTFPEFCQVLAHFRPIIEGKNSAVNNRESKLRFAFAMYDLDKSGFITRNGFKVILSMMVGPNITPEQAFF</sequence>
<comment type="subcellular location">
    <subcellularLocation>
        <location evidence="2">Cell membrane</location>
    </subcellularLocation>
    <subcellularLocation>
        <location evidence="3">Cytoplasm</location>
    </subcellularLocation>
    <subcellularLocation>
        <location evidence="1">Nucleus</location>
    </subcellularLocation>
</comment>
<dbReference type="GO" id="GO:0005886">
    <property type="term" value="C:plasma membrane"/>
    <property type="evidence" value="ECO:0007669"/>
    <property type="project" value="UniProtKB-SubCell"/>
</dbReference>
<feature type="domain" description="EF-hand" evidence="17">
    <location>
        <begin position="108"/>
        <end position="143"/>
    </location>
</feature>
<keyword evidence="4" id="KW-0813">Transport</keyword>
<evidence type="ECO:0000256" key="12">
    <source>
        <dbReference type="ARBA" id="ARBA00022927"/>
    </source>
</evidence>